<keyword evidence="3" id="KW-1185">Reference proteome</keyword>
<reference evidence="2" key="1">
    <citation type="submission" date="2020-11" db="EMBL/GenBank/DDBJ databases">
        <title>Bacterial whole genome sequence for Panacibacter sp. DH6.</title>
        <authorList>
            <person name="Le V."/>
            <person name="Ko S."/>
            <person name="Ahn C.-Y."/>
            <person name="Oh H.-M."/>
        </authorList>
    </citation>
    <scope>NUCLEOTIDE SEQUENCE</scope>
    <source>
        <strain evidence="2">DH6</strain>
    </source>
</reference>
<name>A0A931E3J1_9BACT</name>
<evidence type="ECO:0000256" key="1">
    <source>
        <dbReference type="SAM" id="SignalP"/>
    </source>
</evidence>
<dbReference type="RefSeq" id="WP_196988729.1">
    <property type="nucleotide sequence ID" value="NZ_JADWYR010000001.1"/>
</dbReference>
<gene>
    <name evidence="2" type="ORF">I5907_00160</name>
</gene>
<feature type="chain" id="PRO_5037829618" description="Cytochrome c domain-containing protein" evidence="1">
    <location>
        <begin position="28"/>
        <end position="214"/>
    </location>
</feature>
<keyword evidence="1" id="KW-0732">Signal</keyword>
<proteinExistence type="predicted"/>
<dbReference type="EMBL" id="JADWYR010000001">
    <property type="protein sequence ID" value="MBG9374630.1"/>
    <property type="molecule type" value="Genomic_DNA"/>
</dbReference>
<comment type="caution">
    <text evidence="2">The sequence shown here is derived from an EMBL/GenBank/DDBJ whole genome shotgun (WGS) entry which is preliminary data.</text>
</comment>
<organism evidence="2 3">
    <name type="scientific">Panacibacter microcysteis</name>
    <dbReference type="NCBI Taxonomy" id="2793269"/>
    <lineage>
        <taxon>Bacteria</taxon>
        <taxon>Pseudomonadati</taxon>
        <taxon>Bacteroidota</taxon>
        <taxon>Chitinophagia</taxon>
        <taxon>Chitinophagales</taxon>
        <taxon>Chitinophagaceae</taxon>
        <taxon>Panacibacter</taxon>
    </lineage>
</organism>
<protein>
    <recommendedName>
        <fullName evidence="4">Cytochrome c domain-containing protein</fullName>
    </recommendedName>
</protein>
<accession>A0A931E3J1</accession>
<dbReference type="AlphaFoldDB" id="A0A931E3J1"/>
<evidence type="ECO:0008006" key="4">
    <source>
        <dbReference type="Google" id="ProtNLM"/>
    </source>
</evidence>
<feature type="signal peptide" evidence="1">
    <location>
        <begin position="1"/>
        <end position="27"/>
    </location>
</feature>
<evidence type="ECO:0000313" key="2">
    <source>
        <dbReference type="EMBL" id="MBG9374630.1"/>
    </source>
</evidence>
<evidence type="ECO:0000313" key="3">
    <source>
        <dbReference type="Proteomes" id="UP000628448"/>
    </source>
</evidence>
<dbReference type="Proteomes" id="UP000628448">
    <property type="component" value="Unassembled WGS sequence"/>
</dbReference>
<sequence>MNFPAYRIKIRRITICSTLLVAGIALATTAFKKEEQHTGVNNAASMSEADIKASQEAFMKVYKVFMSPRCMNCHPAGDVPLNGDDNHLHPQGIKRGKDGKGLYALKCTNCHQVENTPGLNMPPGAEEWHLPPADMKMVFEGKTPYELAKQMKDPKQNGGKSLQDLIEHMKTDLVKWGWEPGDGRTTPPMSYTEFYDTFKEWIDTGAALPDKNAR</sequence>